<keyword evidence="2" id="KW-1185">Reference proteome</keyword>
<feature type="non-terminal residue" evidence="1">
    <location>
        <position position="56"/>
    </location>
</feature>
<dbReference type="AlphaFoldDB" id="J1J1Q3"/>
<name>J1J1Q3_9HYPH</name>
<dbReference type="eggNOG" id="COG1783">
    <property type="taxonomic scope" value="Bacteria"/>
</dbReference>
<accession>J1J1Q3</accession>
<protein>
    <recommendedName>
        <fullName evidence="3">PBSX family phage terminase, large subunit</fullName>
    </recommendedName>
</protein>
<comment type="caution">
    <text evidence="1">The sequence shown here is derived from an EMBL/GenBank/DDBJ whole genome shotgun (WGS) entry which is preliminary data.</text>
</comment>
<evidence type="ECO:0000313" key="2">
    <source>
        <dbReference type="Proteomes" id="UP000008947"/>
    </source>
</evidence>
<dbReference type="EMBL" id="AILU01000043">
    <property type="protein sequence ID" value="EJF77535.1"/>
    <property type="molecule type" value="Genomic_DNA"/>
</dbReference>
<dbReference type="Proteomes" id="UP000008947">
    <property type="component" value="Unassembled WGS sequence"/>
</dbReference>
<organism evidence="1 2">
    <name type="scientific">Candidatus Bartonella washoeensis Sb944nv</name>
    <dbReference type="NCBI Taxonomy" id="1094563"/>
    <lineage>
        <taxon>Bacteria</taxon>
        <taxon>Pseudomonadati</taxon>
        <taxon>Pseudomonadota</taxon>
        <taxon>Alphaproteobacteria</taxon>
        <taxon>Hyphomicrobiales</taxon>
        <taxon>Bartonellaceae</taxon>
        <taxon>Bartonella</taxon>
    </lineage>
</organism>
<proteinExistence type="predicted"/>
<reference evidence="1 2" key="1">
    <citation type="submission" date="2012-03" db="EMBL/GenBank/DDBJ databases">
        <title>The Genome Sequence of Bartonella washoensis Sb944nv.</title>
        <authorList>
            <consortium name="The Broad Institute Genome Sequencing Platform"/>
            <consortium name="The Broad Institute Genome Sequencing Center for Infectious Disease"/>
            <person name="Feldgarden M."/>
            <person name="Kirby J."/>
            <person name="Kosoy M."/>
            <person name="Birtles R."/>
            <person name="Probert W.S."/>
            <person name="Chiaraviglio L."/>
            <person name="Young S.K."/>
            <person name="Zeng Q."/>
            <person name="Gargeya S."/>
            <person name="Fitzgerald M."/>
            <person name="Haas B."/>
            <person name="Abouelleil A."/>
            <person name="Alvarado L."/>
            <person name="Arachchi H.M."/>
            <person name="Berlin A."/>
            <person name="Chapman S.B."/>
            <person name="Gearin G."/>
            <person name="Goldberg J."/>
            <person name="Griggs A."/>
            <person name="Gujja S."/>
            <person name="Hansen M."/>
            <person name="Heiman D."/>
            <person name="Howarth C."/>
            <person name="Larimer J."/>
            <person name="Lui A."/>
            <person name="MacDonald P.J.P."/>
            <person name="McCowen C."/>
            <person name="Montmayeur A."/>
            <person name="Murphy C."/>
            <person name="Neiman D."/>
            <person name="Pearson M."/>
            <person name="Priest M."/>
            <person name="Roberts A."/>
            <person name="Saif S."/>
            <person name="Shea T."/>
            <person name="Sisk P."/>
            <person name="Stolte C."/>
            <person name="Sykes S."/>
            <person name="Wortman J."/>
            <person name="Nusbaum C."/>
            <person name="Birren B."/>
        </authorList>
    </citation>
    <scope>NUCLEOTIDE SEQUENCE [LARGE SCALE GENOMIC DNA]</scope>
    <source>
        <strain evidence="1 2">Sb944nv</strain>
    </source>
</reference>
<sequence length="56" mass="5788">MTTTQIKIVPKLIPIFTGNAAVRAAWGGRGSGKTRSFALMAALKGYQFGMGGISGT</sequence>
<gene>
    <name evidence="1" type="ORF">MCQ_01494</name>
</gene>
<evidence type="ECO:0000313" key="1">
    <source>
        <dbReference type="EMBL" id="EJF77535.1"/>
    </source>
</evidence>
<evidence type="ECO:0008006" key="3">
    <source>
        <dbReference type="Google" id="ProtNLM"/>
    </source>
</evidence>
<dbReference type="HOGENOM" id="CLU_202824_0_0_5"/>